<evidence type="ECO:0000259" key="4">
    <source>
        <dbReference type="Pfam" id="PF07687"/>
    </source>
</evidence>
<dbReference type="InterPro" id="IPR036264">
    <property type="entry name" value="Bact_exopeptidase_dim_dom"/>
</dbReference>
<proteinExistence type="inferred from homology"/>
<feature type="binding site" evidence="3">
    <location>
        <position position="384"/>
    </location>
    <ligand>
        <name>Zn(2+)</name>
        <dbReference type="ChEBI" id="CHEBI:29105"/>
        <label>2</label>
    </ligand>
</feature>
<reference evidence="5 6" key="1">
    <citation type="submission" date="2018-05" db="EMBL/GenBank/DDBJ databases">
        <title>Genomic Encyclopedia of Type Strains, Phase IV (KMG-IV): sequencing the most valuable type-strain genomes for metagenomic binning, comparative biology and taxonomic classification.</title>
        <authorList>
            <person name="Goeker M."/>
        </authorList>
    </citation>
    <scope>NUCLEOTIDE SEQUENCE [LARGE SCALE GENOMIC DNA]</scope>
    <source>
        <strain evidence="5 6">DSM 19579</strain>
    </source>
</reference>
<dbReference type="Gene3D" id="3.40.630.10">
    <property type="entry name" value="Zn peptidases"/>
    <property type="match status" value="1"/>
</dbReference>
<dbReference type="EMBL" id="QGTS01000006">
    <property type="protein sequence ID" value="PWW09163.1"/>
    <property type="molecule type" value="Genomic_DNA"/>
</dbReference>
<gene>
    <name evidence="5" type="ORF">DES37_106287</name>
</gene>
<accession>A0A317Q2K9</accession>
<feature type="domain" description="Peptidase M20 dimerisation" evidence="4">
    <location>
        <begin position="217"/>
        <end position="315"/>
    </location>
</feature>
<dbReference type="Pfam" id="PF07687">
    <property type="entry name" value="M20_dimer"/>
    <property type="match status" value="1"/>
</dbReference>
<dbReference type="InterPro" id="IPR011650">
    <property type="entry name" value="Peptidase_M20_dimer"/>
</dbReference>
<dbReference type="PANTHER" id="PTHR32494">
    <property type="entry name" value="ALLANTOATE DEIMINASE-RELATED"/>
    <property type="match status" value="1"/>
</dbReference>
<comment type="similarity">
    <text evidence="1">Belongs to the peptidase M20 family.</text>
</comment>
<dbReference type="RefSeq" id="WP_110025900.1">
    <property type="nucleotide sequence ID" value="NZ_QGTS01000006.1"/>
</dbReference>
<dbReference type="InterPro" id="IPR002933">
    <property type="entry name" value="Peptidase_M20"/>
</dbReference>
<feature type="binding site" evidence="3">
    <location>
        <position position="100"/>
    </location>
    <ligand>
        <name>Zn(2+)</name>
        <dbReference type="ChEBI" id="CHEBI:29105"/>
        <label>1</label>
    </ligand>
</feature>
<keyword evidence="2 5" id="KW-0378">Hydrolase</keyword>
<feature type="binding site" evidence="3">
    <location>
        <position position="198"/>
    </location>
    <ligand>
        <name>Zn(2+)</name>
        <dbReference type="ChEBI" id="CHEBI:29105"/>
        <label>1</label>
    </ligand>
</feature>
<feature type="binding site" evidence="3">
    <location>
        <position position="89"/>
    </location>
    <ligand>
        <name>Zn(2+)</name>
        <dbReference type="ChEBI" id="CHEBI:29105"/>
        <label>1</label>
    </ligand>
</feature>
<evidence type="ECO:0000256" key="1">
    <source>
        <dbReference type="ARBA" id="ARBA00006153"/>
    </source>
</evidence>
<dbReference type="Pfam" id="PF01546">
    <property type="entry name" value="Peptidase_M20"/>
    <property type="match status" value="1"/>
</dbReference>
<keyword evidence="3" id="KW-0862">Zinc</keyword>
<dbReference type="PIRSF" id="PIRSF001235">
    <property type="entry name" value="Amidase_carbamoylase"/>
    <property type="match status" value="1"/>
</dbReference>
<feature type="binding site" evidence="3">
    <location>
        <position position="100"/>
    </location>
    <ligand>
        <name>Zn(2+)</name>
        <dbReference type="ChEBI" id="CHEBI:29105"/>
        <label>2</label>
    </ligand>
</feature>
<dbReference type="SUPFAM" id="SSF55031">
    <property type="entry name" value="Bacterial exopeptidase dimerisation domain"/>
    <property type="match status" value="1"/>
</dbReference>
<dbReference type="Proteomes" id="UP000246744">
    <property type="component" value="Unassembled WGS sequence"/>
</dbReference>
<feature type="binding site" evidence="3">
    <location>
        <position position="135"/>
    </location>
    <ligand>
        <name>Zn(2+)</name>
        <dbReference type="ChEBI" id="CHEBI:29105"/>
        <label>2</label>
    </ligand>
</feature>
<keyword evidence="6" id="KW-1185">Reference proteome</keyword>
<dbReference type="PANTHER" id="PTHR32494:SF5">
    <property type="entry name" value="ALLANTOATE AMIDOHYDROLASE"/>
    <property type="match status" value="1"/>
</dbReference>
<evidence type="ECO:0000256" key="2">
    <source>
        <dbReference type="ARBA" id="ARBA00022801"/>
    </source>
</evidence>
<dbReference type="OrthoDB" id="9808195at2"/>
<evidence type="ECO:0000256" key="3">
    <source>
        <dbReference type="PIRSR" id="PIRSR001235-1"/>
    </source>
</evidence>
<dbReference type="SUPFAM" id="SSF53187">
    <property type="entry name" value="Zn-dependent exopeptidases"/>
    <property type="match status" value="1"/>
</dbReference>
<keyword evidence="3" id="KW-0479">Metal-binding</keyword>
<name>A0A317Q2K9_9ENTR</name>
<evidence type="ECO:0000313" key="6">
    <source>
        <dbReference type="Proteomes" id="UP000246744"/>
    </source>
</evidence>
<protein>
    <submittedName>
        <fullName evidence="5">N-carbamoyl-L-amino-acid hydrolase</fullName>
    </submittedName>
</protein>
<dbReference type="Gene3D" id="3.30.70.360">
    <property type="match status" value="1"/>
</dbReference>
<organism evidence="5 6">
    <name type="scientific">Mangrovibacter plantisponsor</name>
    <dbReference type="NCBI Taxonomy" id="451513"/>
    <lineage>
        <taxon>Bacteria</taxon>
        <taxon>Pseudomonadati</taxon>
        <taxon>Pseudomonadota</taxon>
        <taxon>Gammaproteobacteria</taxon>
        <taxon>Enterobacterales</taxon>
        <taxon>Enterobacteriaceae</taxon>
        <taxon>Mangrovibacter</taxon>
    </lineage>
</organism>
<dbReference type="CDD" id="cd03884">
    <property type="entry name" value="M20_bAS"/>
    <property type="match status" value="1"/>
</dbReference>
<dbReference type="NCBIfam" id="TIGR01879">
    <property type="entry name" value="hydantase"/>
    <property type="match status" value="1"/>
</dbReference>
<comment type="caution">
    <text evidence="5">The sequence shown here is derived from an EMBL/GenBank/DDBJ whole genome shotgun (WGS) entry which is preliminary data.</text>
</comment>
<dbReference type="GO" id="GO:0046872">
    <property type="term" value="F:metal ion binding"/>
    <property type="evidence" value="ECO:0007669"/>
    <property type="project" value="UniProtKB-KW"/>
</dbReference>
<dbReference type="GO" id="GO:0016813">
    <property type="term" value="F:hydrolase activity, acting on carbon-nitrogen (but not peptide) bonds, in linear amidines"/>
    <property type="evidence" value="ECO:0007669"/>
    <property type="project" value="InterPro"/>
</dbReference>
<dbReference type="AlphaFoldDB" id="A0A317Q2K9"/>
<comment type="cofactor">
    <cofactor evidence="3">
        <name>Zn(2+)</name>
        <dbReference type="ChEBI" id="CHEBI:29105"/>
    </cofactor>
    <text evidence="3">Binds 2 Zn(2+) ions per subunit.</text>
</comment>
<sequence>MISSPSLSAAQHLDTDWLDSLLSKLSQFGALDNGGVDRQALSATELDARAWLIDEARSLGCEIYTDSAANLFFRRPGRQDLPPVTTGSHIDTQPGGGNFDGCYGVLAGLACLKALNDAGITTERPVEVAIWTNEEGSRFAPGAMGSSVFTEPDTLAAFLNVTGEDGVTFAQALELHHQRFPGLAQRPNRDMAGFVELHIEQGPLLEHLELPLAVVSGIQGVRWYQVQCQGESAHAGTTPMALRQDAMQLARNVASAIEASTLNPGDDALRLTFGRWQVTPNAVNTIPSRASFTLDFRHPDPAVLAQFDARIAGLAGDRVSVAPLLSCEPVVFAPQINQVLNATAQALDIPCTGLLSGAFHDAMHLAGHCPTSMLFVPSHRGISHNPAEYTEPRALHTGARALAGALTELSDTI</sequence>
<evidence type="ECO:0000313" key="5">
    <source>
        <dbReference type="EMBL" id="PWW09163.1"/>
    </source>
</evidence>
<dbReference type="InterPro" id="IPR010158">
    <property type="entry name" value="Amidase_Cbmase"/>
</dbReference>